<dbReference type="PANTHER" id="PTHR24421">
    <property type="entry name" value="NITRATE/NITRITE SENSOR PROTEIN NARX-RELATED"/>
    <property type="match status" value="1"/>
</dbReference>
<dbReference type="Gene3D" id="3.30.450.20">
    <property type="entry name" value="PAS domain"/>
    <property type="match status" value="1"/>
</dbReference>
<feature type="domain" description="Histidine kinase" evidence="19">
    <location>
        <begin position="284"/>
        <end position="371"/>
    </location>
</feature>
<dbReference type="SMART" id="SM00086">
    <property type="entry name" value="PAC"/>
    <property type="match status" value="1"/>
</dbReference>
<evidence type="ECO:0000313" key="23">
    <source>
        <dbReference type="Proteomes" id="UP001596108"/>
    </source>
</evidence>
<evidence type="ECO:0000256" key="2">
    <source>
        <dbReference type="ARBA" id="ARBA00001966"/>
    </source>
</evidence>
<dbReference type="Proteomes" id="UP001596108">
    <property type="component" value="Unassembled WGS sequence"/>
</dbReference>
<evidence type="ECO:0000256" key="12">
    <source>
        <dbReference type="ARBA" id="ARBA00022777"/>
    </source>
</evidence>
<dbReference type="PROSITE" id="PS50113">
    <property type="entry name" value="PAC"/>
    <property type="match status" value="1"/>
</dbReference>
<keyword evidence="6" id="KW-0004">4Fe-4S</keyword>
<dbReference type="Pfam" id="PF07730">
    <property type="entry name" value="HisKA_3"/>
    <property type="match status" value="1"/>
</dbReference>
<dbReference type="Pfam" id="PF02518">
    <property type="entry name" value="HATPase_c"/>
    <property type="match status" value="1"/>
</dbReference>
<dbReference type="PANTHER" id="PTHR24421:SF10">
    <property type="entry name" value="NITRATE_NITRITE SENSOR PROTEIN NARQ"/>
    <property type="match status" value="1"/>
</dbReference>
<dbReference type="RefSeq" id="WP_378113387.1">
    <property type="nucleotide sequence ID" value="NZ_JBHSNC010000054.1"/>
</dbReference>
<dbReference type="InterPro" id="IPR004358">
    <property type="entry name" value="Sig_transdc_His_kin-like_C"/>
</dbReference>
<comment type="subcellular location">
    <subcellularLocation>
        <location evidence="3">Cytoplasm</location>
    </subcellularLocation>
</comment>
<keyword evidence="15" id="KW-0902">Two-component regulatory system</keyword>
<evidence type="ECO:0000256" key="7">
    <source>
        <dbReference type="ARBA" id="ARBA00022490"/>
    </source>
</evidence>
<evidence type="ECO:0000256" key="9">
    <source>
        <dbReference type="ARBA" id="ARBA00022679"/>
    </source>
</evidence>
<keyword evidence="9" id="KW-0808">Transferase</keyword>
<dbReference type="PRINTS" id="PR00344">
    <property type="entry name" value="BCTRLSENSOR"/>
</dbReference>
<evidence type="ECO:0000256" key="14">
    <source>
        <dbReference type="ARBA" id="ARBA00023004"/>
    </source>
</evidence>
<dbReference type="InterPro" id="IPR003594">
    <property type="entry name" value="HATPase_dom"/>
</dbReference>
<evidence type="ECO:0000256" key="5">
    <source>
        <dbReference type="ARBA" id="ARBA00017322"/>
    </source>
</evidence>
<dbReference type="PROSITE" id="PS50112">
    <property type="entry name" value="PAS"/>
    <property type="match status" value="1"/>
</dbReference>
<evidence type="ECO:0000256" key="1">
    <source>
        <dbReference type="ARBA" id="ARBA00000085"/>
    </source>
</evidence>
<gene>
    <name evidence="22" type="ORF">ACFPQ4_18550</name>
</gene>
<dbReference type="EC" id="2.7.13.3" evidence="4"/>
<evidence type="ECO:0000256" key="15">
    <source>
        <dbReference type="ARBA" id="ARBA00023012"/>
    </source>
</evidence>
<keyword evidence="11" id="KW-0547">Nucleotide-binding</keyword>
<dbReference type="InterPro" id="IPR000700">
    <property type="entry name" value="PAS-assoc_C"/>
</dbReference>
<evidence type="ECO:0000256" key="11">
    <source>
        <dbReference type="ARBA" id="ARBA00022741"/>
    </source>
</evidence>
<keyword evidence="23" id="KW-1185">Reference proteome</keyword>
<dbReference type="PROSITE" id="PS50109">
    <property type="entry name" value="HIS_KIN"/>
    <property type="match status" value="1"/>
</dbReference>
<dbReference type="Gene3D" id="3.30.565.10">
    <property type="entry name" value="Histidine kinase-like ATPase, C-terminal domain"/>
    <property type="match status" value="1"/>
</dbReference>
<feature type="domain" description="PAS" evidence="20">
    <location>
        <begin position="59"/>
        <end position="100"/>
    </location>
</feature>
<dbReference type="InterPro" id="IPR035965">
    <property type="entry name" value="PAS-like_dom_sf"/>
</dbReference>
<comment type="catalytic activity">
    <reaction evidence="1">
        <text>ATP + protein L-histidine = ADP + protein N-phospho-L-histidine.</text>
        <dbReference type="EC" id="2.7.13.3"/>
    </reaction>
</comment>
<dbReference type="SMART" id="SM00091">
    <property type="entry name" value="PAS"/>
    <property type="match status" value="1"/>
</dbReference>
<evidence type="ECO:0000256" key="3">
    <source>
        <dbReference type="ARBA" id="ARBA00004496"/>
    </source>
</evidence>
<dbReference type="SUPFAM" id="SSF55785">
    <property type="entry name" value="PYP-like sensor domain (PAS domain)"/>
    <property type="match status" value="1"/>
</dbReference>
<dbReference type="InterPro" id="IPR013655">
    <property type="entry name" value="PAS_fold_3"/>
</dbReference>
<dbReference type="Gene3D" id="1.20.5.1930">
    <property type="match status" value="1"/>
</dbReference>
<evidence type="ECO:0000256" key="17">
    <source>
        <dbReference type="ARBA" id="ARBA00024827"/>
    </source>
</evidence>
<evidence type="ECO:0000256" key="18">
    <source>
        <dbReference type="ARBA" id="ARBA00030800"/>
    </source>
</evidence>
<evidence type="ECO:0000259" key="21">
    <source>
        <dbReference type="PROSITE" id="PS50113"/>
    </source>
</evidence>
<evidence type="ECO:0000256" key="10">
    <source>
        <dbReference type="ARBA" id="ARBA00022723"/>
    </source>
</evidence>
<keyword evidence="7" id="KW-0963">Cytoplasm</keyword>
<dbReference type="SMART" id="SM00387">
    <property type="entry name" value="HATPase_c"/>
    <property type="match status" value="1"/>
</dbReference>
<dbReference type="NCBIfam" id="TIGR00229">
    <property type="entry name" value="sensory_box"/>
    <property type="match status" value="1"/>
</dbReference>
<dbReference type="InterPro" id="IPR050482">
    <property type="entry name" value="Sensor_HK_TwoCompSys"/>
</dbReference>
<evidence type="ECO:0000256" key="6">
    <source>
        <dbReference type="ARBA" id="ARBA00022485"/>
    </source>
</evidence>
<dbReference type="InterPro" id="IPR000014">
    <property type="entry name" value="PAS"/>
</dbReference>
<dbReference type="CDD" id="cd00130">
    <property type="entry name" value="PAS"/>
    <property type="match status" value="1"/>
</dbReference>
<feature type="domain" description="PAC" evidence="21">
    <location>
        <begin position="117"/>
        <end position="169"/>
    </location>
</feature>
<dbReference type="InterPro" id="IPR011712">
    <property type="entry name" value="Sig_transdc_His_kin_sub3_dim/P"/>
</dbReference>
<keyword evidence="12" id="KW-0418">Kinase</keyword>
<keyword evidence="10" id="KW-0479">Metal-binding</keyword>
<evidence type="ECO:0000313" key="22">
    <source>
        <dbReference type="EMBL" id="MFC5531424.1"/>
    </source>
</evidence>
<keyword evidence="8" id="KW-0597">Phosphoprotein</keyword>
<keyword evidence="13" id="KW-0067">ATP-binding</keyword>
<reference evidence="23" key="1">
    <citation type="journal article" date="2019" name="Int. J. Syst. Evol. Microbiol.">
        <title>The Global Catalogue of Microorganisms (GCM) 10K type strain sequencing project: providing services to taxonomists for standard genome sequencing and annotation.</title>
        <authorList>
            <consortium name="The Broad Institute Genomics Platform"/>
            <consortium name="The Broad Institute Genome Sequencing Center for Infectious Disease"/>
            <person name="Wu L."/>
            <person name="Ma J."/>
        </authorList>
    </citation>
    <scope>NUCLEOTIDE SEQUENCE [LARGE SCALE GENOMIC DNA]</scope>
    <source>
        <strain evidence="23">CGMCC 1.18578</strain>
    </source>
</reference>
<evidence type="ECO:0000256" key="16">
    <source>
        <dbReference type="ARBA" id="ARBA00023014"/>
    </source>
</evidence>
<evidence type="ECO:0000256" key="13">
    <source>
        <dbReference type="ARBA" id="ARBA00022840"/>
    </source>
</evidence>
<comment type="cofactor">
    <cofactor evidence="2">
        <name>[4Fe-4S] cluster</name>
        <dbReference type="ChEBI" id="CHEBI:49883"/>
    </cofactor>
</comment>
<proteinExistence type="predicted"/>
<name>A0ABW0R4K6_9BACL</name>
<keyword evidence="14" id="KW-0408">Iron</keyword>
<dbReference type="InterPro" id="IPR005467">
    <property type="entry name" value="His_kinase_dom"/>
</dbReference>
<accession>A0ABW0R4K6</accession>
<dbReference type="SUPFAM" id="SSF55874">
    <property type="entry name" value="ATPase domain of HSP90 chaperone/DNA topoisomerase II/histidine kinase"/>
    <property type="match status" value="1"/>
</dbReference>
<dbReference type="EMBL" id="JBHSNC010000054">
    <property type="protein sequence ID" value="MFC5531424.1"/>
    <property type="molecule type" value="Genomic_DNA"/>
</dbReference>
<keyword evidence="16" id="KW-0411">Iron-sulfur</keyword>
<evidence type="ECO:0000256" key="8">
    <source>
        <dbReference type="ARBA" id="ARBA00022553"/>
    </source>
</evidence>
<comment type="caution">
    <text evidence="22">The sequence shown here is derived from an EMBL/GenBank/DDBJ whole genome shotgun (WGS) entry which is preliminary data.</text>
</comment>
<dbReference type="Pfam" id="PF08447">
    <property type="entry name" value="PAS_3"/>
    <property type="match status" value="1"/>
</dbReference>
<evidence type="ECO:0000259" key="20">
    <source>
        <dbReference type="PROSITE" id="PS50112"/>
    </source>
</evidence>
<sequence>MSERDLSGRYPSDNIAEYVETLVSQLELQIPDPAFRELLQRSLKQLADVKFALDEASIVAVTDRKGKIQYVNDKFCEISGYSREELIGHDHRVVNSAHHDKTFMSELWATISSGRVWRGEIRNRAKNGGYYWVDTTIVPFVDGEGRPYQYLAIRHEVTRLKETEAQLQSMMTQMMHIQEEERRRFSRDLHDGIGQSLFSLKISLDRMLSEGKDAGLEQLGREVSQLMAEVRGLAWELRPSVLDDLGIVPALRTYIDNFERHYGIKVRFDNELRKRPSLLAETTIYRIAQEALTNAGKYAGVSEAAVRLRSLGDTIEVTIADGGKGFAQAEAGRGVGLFSMEERARAVGGELRIVSSPGQGTTIVLKVPSGRTE</sequence>
<dbReference type="CDD" id="cd16917">
    <property type="entry name" value="HATPase_UhpB-NarQ-NarX-like"/>
    <property type="match status" value="1"/>
</dbReference>
<organism evidence="22 23">
    <name type="scientific">Cohnella yongneupensis</name>
    <dbReference type="NCBI Taxonomy" id="425006"/>
    <lineage>
        <taxon>Bacteria</taxon>
        <taxon>Bacillati</taxon>
        <taxon>Bacillota</taxon>
        <taxon>Bacilli</taxon>
        <taxon>Bacillales</taxon>
        <taxon>Paenibacillaceae</taxon>
        <taxon>Cohnella</taxon>
    </lineage>
</organism>
<protein>
    <recommendedName>
        <fullName evidence="5">Oxygen sensor histidine kinase NreB</fullName>
        <ecNumber evidence="4">2.7.13.3</ecNumber>
    </recommendedName>
    <alternativeName>
        <fullName evidence="18">Nitrogen regulation protein B</fullName>
    </alternativeName>
</protein>
<dbReference type="InterPro" id="IPR036890">
    <property type="entry name" value="HATPase_C_sf"/>
</dbReference>
<dbReference type="InterPro" id="IPR001610">
    <property type="entry name" value="PAC"/>
</dbReference>
<evidence type="ECO:0000256" key="4">
    <source>
        <dbReference type="ARBA" id="ARBA00012438"/>
    </source>
</evidence>
<comment type="function">
    <text evidence="17">Member of the two-component regulatory system NreB/NreC involved in the control of dissimilatory nitrate/nitrite reduction in response to oxygen. NreB functions as a direct oxygen sensor histidine kinase which is autophosphorylated, in the absence of oxygen, probably at the conserved histidine residue, and transfers its phosphate group probably to a conserved aspartate residue of NreC. NreB/NreC activates the expression of the nitrate (narGHJI) and nitrite (nir) reductase operons, as well as the putative nitrate transporter gene narT.</text>
</comment>
<evidence type="ECO:0000259" key="19">
    <source>
        <dbReference type="PROSITE" id="PS50109"/>
    </source>
</evidence>